<dbReference type="RefSeq" id="WP_066227167.1">
    <property type="nucleotide sequence ID" value="NZ_JARTFQ010000005.1"/>
</dbReference>
<accession>A0ABU6P084</accession>
<dbReference type="Gene3D" id="3.30.429.10">
    <property type="entry name" value="Macrophage Migration Inhibitory Factor"/>
    <property type="match status" value="1"/>
</dbReference>
<name>A0ABU6P084_9BACI</name>
<comment type="caution">
    <text evidence="1">The sequence shown here is derived from an EMBL/GenBank/DDBJ whole genome shotgun (WGS) entry which is preliminary data.</text>
</comment>
<gene>
    <name evidence="1" type="ORF">P9271_13585</name>
</gene>
<dbReference type="GeneID" id="301140395"/>
<protein>
    <submittedName>
        <fullName evidence="1">Tautomerase family protein</fullName>
    </submittedName>
</protein>
<keyword evidence="2" id="KW-1185">Reference proteome</keyword>
<dbReference type="PANTHER" id="PTHR38460">
    <property type="entry name" value="TAUTOMERASE YOLI-RELATED"/>
    <property type="match status" value="1"/>
</dbReference>
<sequence>MGQIKIYGVKDRLNPIKETLSNVIHSCMVEALGFPPDKKFHRFFPMDKEDFYYASGRSEAYTVIEISMFEGRTVEAKKHLIKILFDHVNSELNISPQDIEITIFETPKHNWGIRGLPGDELTLNYKVNV</sequence>
<organism evidence="1 2">
    <name type="scientific">Metabacillus fastidiosus</name>
    <dbReference type="NCBI Taxonomy" id="1458"/>
    <lineage>
        <taxon>Bacteria</taxon>
        <taxon>Bacillati</taxon>
        <taxon>Bacillota</taxon>
        <taxon>Bacilli</taxon>
        <taxon>Bacillales</taxon>
        <taxon>Bacillaceae</taxon>
        <taxon>Metabacillus</taxon>
    </lineage>
</organism>
<dbReference type="PANTHER" id="PTHR38460:SF1">
    <property type="entry name" value="TAUTOMERASE YOLI-RELATED"/>
    <property type="match status" value="1"/>
</dbReference>
<dbReference type="InterPro" id="IPR014347">
    <property type="entry name" value="Tautomerase/MIF_sf"/>
</dbReference>
<proteinExistence type="predicted"/>
<dbReference type="Pfam" id="PF14552">
    <property type="entry name" value="Tautomerase_2"/>
    <property type="match status" value="1"/>
</dbReference>
<evidence type="ECO:0000313" key="2">
    <source>
        <dbReference type="Proteomes" id="UP001342826"/>
    </source>
</evidence>
<dbReference type="EMBL" id="JARTFS010000011">
    <property type="protein sequence ID" value="MED4402348.1"/>
    <property type="molecule type" value="Genomic_DNA"/>
</dbReference>
<evidence type="ECO:0000313" key="1">
    <source>
        <dbReference type="EMBL" id="MED4402348.1"/>
    </source>
</evidence>
<dbReference type="SUPFAM" id="SSF55331">
    <property type="entry name" value="Tautomerase/MIF"/>
    <property type="match status" value="1"/>
</dbReference>
<dbReference type="InterPro" id="IPR037479">
    <property type="entry name" value="Tauto_MSAD"/>
</dbReference>
<reference evidence="1 2" key="1">
    <citation type="submission" date="2023-03" db="EMBL/GenBank/DDBJ databases">
        <title>Bacillus Genome Sequencing.</title>
        <authorList>
            <person name="Dunlap C."/>
        </authorList>
    </citation>
    <scope>NUCLEOTIDE SEQUENCE [LARGE SCALE GENOMIC DNA]</scope>
    <source>
        <strain evidence="1 2">NRS-1717</strain>
    </source>
</reference>
<dbReference type="Proteomes" id="UP001342826">
    <property type="component" value="Unassembled WGS sequence"/>
</dbReference>